<feature type="domain" description="TNT" evidence="1">
    <location>
        <begin position="2"/>
        <end position="48"/>
    </location>
</feature>
<evidence type="ECO:0000259" key="1">
    <source>
        <dbReference type="Pfam" id="PF14021"/>
    </source>
</evidence>
<dbReference type="AlphaFoldDB" id="A0A3M8H1M3"/>
<dbReference type="RefSeq" id="WP_122973644.1">
    <property type="nucleotide sequence ID" value="NZ_RHLQ01000077.1"/>
</dbReference>
<comment type="caution">
    <text evidence="2">The sequence shown here is derived from an EMBL/GenBank/DDBJ whole genome shotgun (WGS) entry which is preliminary data.</text>
</comment>
<dbReference type="GO" id="GO:0050135">
    <property type="term" value="F:NADP+ nucleosidase activity"/>
    <property type="evidence" value="ECO:0007669"/>
    <property type="project" value="InterPro"/>
</dbReference>
<gene>
    <name evidence="2" type="ORF">EC501_17585</name>
</gene>
<dbReference type="EMBL" id="RHLQ01000077">
    <property type="protein sequence ID" value="RNC96169.1"/>
    <property type="molecule type" value="Genomic_DNA"/>
</dbReference>
<dbReference type="Pfam" id="PF14021">
    <property type="entry name" value="TNT"/>
    <property type="match status" value="1"/>
</dbReference>
<accession>A0A3M8H1M3</accession>
<dbReference type="InterPro" id="IPR025331">
    <property type="entry name" value="TNT"/>
</dbReference>
<name>A0A3M8H1M3_9BACI</name>
<reference evidence="2 3" key="1">
    <citation type="journal article" date="2014" name="Int. J. Syst. Evol. Microbiol.">
        <title>Lysinibacillus halotolerans sp. nov., isolated from saline-alkaline soil.</title>
        <authorList>
            <person name="Kong D."/>
            <person name="Wang Y."/>
            <person name="Zhao B."/>
            <person name="Li Y."/>
            <person name="Song J."/>
            <person name="Zhai Y."/>
            <person name="Zhang C."/>
            <person name="Wang H."/>
            <person name="Chen X."/>
            <person name="Zhao B."/>
            <person name="Ruan Z."/>
        </authorList>
    </citation>
    <scope>NUCLEOTIDE SEQUENCE [LARGE SCALE GENOMIC DNA]</scope>
    <source>
        <strain evidence="2 3">MCCC 1A12703</strain>
    </source>
</reference>
<sequence>MRVLVPETYLKLYQVYVVKRPIEVQAGKIAPWFDEPILGTQYEFNHSVIKI</sequence>
<proteinExistence type="predicted"/>
<organism evidence="2 3">
    <name type="scientific">Lysinibacillus halotolerans</name>
    <dbReference type="NCBI Taxonomy" id="1368476"/>
    <lineage>
        <taxon>Bacteria</taxon>
        <taxon>Bacillati</taxon>
        <taxon>Bacillota</taxon>
        <taxon>Bacilli</taxon>
        <taxon>Bacillales</taxon>
        <taxon>Bacillaceae</taxon>
        <taxon>Lysinibacillus</taxon>
    </lineage>
</organism>
<dbReference type="OrthoDB" id="6636741at2"/>
<evidence type="ECO:0000313" key="3">
    <source>
        <dbReference type="Proteomes" id="UP000279909"/>
    </source>
</evidence>
<evidence type="ECO:0000313" key="2">
    <source>
        <dbReference type="EMBL" id="RNC96169.1"/>
    </source>
</evidence>
<keyword evidence="3" id="KW-1185">Reference proteome</keyword>
<protein>
    <submittedName>
        <fullName evidence="2">DUF4237 domain-containing protein</fullName>
    </submittedName>
</protein>
<dbReference type="Proteomes" id="UP000279909">
    <property type="component" value="Unassembled WGS sequence"/>
</dbReference>